<dbReference type="InterPro" id="IPR005572">
    <property type="entry name" value="Anti-sigma_E_RseA_N"/>
</dbReference>
<accession>A0A2G6PEP6</accession>
<dbReference type="SUPFAM" id="SSF89069">
    <property type="entry name" value="N-terminal, cytoplasmic domain of anti-sigmaE factor RseA"/>
    <property type="match status" value="1"/>
</dbReference>
<evidence type="ECO:0000259" key="1">
    <source>
        <dbReference type="Pfam" id="PF03872"/>
    </source>
</evidence>
<dbReference type="Proteomes" id="UP000229278">
    <property type="component" value="Unassembled WGS sequence"/>
</dbReference>
<dbReference type="InterPro" id="IPR052383">
    <property type="entry name" value="Anti-sigma-E_RseA-like"/>
</dbReference>
<proteinExistence type="predicted"/>
<dbReference type="InterPro" id="IPR036147">
    <property type="entry name" value="Anti-sigma_E_RseA_N_sf"/>
</dbReference>
<comment type="caution">
    <text evidence="2">The sequence shown here is derived from an EMBL/GenBank/DDBJ whole genome shotgun (WGS) entry which is preliminary data.</text>
</comment>
<dbReference type="PANTHER" id="PTHR38104:SF1">
    <property type="entry name" value="ANTI-SIGMA-E FACTOR RSEA"/>
    <property type="match status" value="1"/>
</dbReference>
<gene>
    <name evidence="2" type="ORF">CSA09_03780</name>
</gene>
<dbReference type="GO" id="GO:0016989">
    <property type="term" value="F:sigma factor antagonist activity"/>
    <property type="evidence" value="ECO:0007669"/>
    <property type="project" value="InterPro"/>
</dbReference>
<protein>
    <recommendedName>
        <fullName evidence="1">Anti sigma-E protein RseA N-terminal domain-containing protein</fullName>
    </recommendedName>
</protein>
<dbReference type="EMBL" id="PDTV01000008">
    <property type="protein sequence ID" value="PIE83024.1"/>
    <property type="molecule type" value="Genomic_DNA"/>
</dbReference>
<dbReference type="PANTHER" id="PTHR38104">
    <property type="match status" value="1"/>
</dbReference>
<name>A0A2G6PEP6_9GAMM</name>
<dbReference type="CDD" id="cd16328">
    <property type="entry name" value="RseA_N"/>
    <property type="match status" value="1"/>
</dbReference>
<sequence>MADKTSEQPLAPVDSKVNSAIGQLSAMVDGELGDHEVELALHRLCQDSDLQGCWERYQLISGVLQGHSPAVFDVDFAGRVRQLIEDEALPQHPQPLTRPLLAWHKPVTGFALAASVVMVSLFGLRLTQVDTDTDTVLTAPKIATTPAPASIFSRPTPQSMSARLPVEDHRRELELTRARLDSYLVNHNGYASKSNMNGMLPYVRMVGYQNNR</sequence>
<evidence type="ECO:0000313" key="3">
    <source>
        <dbReference type="Proteomes" id="UP000229278"/>
    </source>
</evidence>
<feature type="domain" description="Anti sigma-E protein RseA N-terminal" evidence="1">
    <location>
        <begin position="23"/>
        <end position="94"/>
    </location>
</feature>
<dbReference type="Gene3D" id="1.10.10.880">
    <property type="entry name" value="Anti sigma-E protein RseA, N-terminal domain"/>
    <property type="match status" value="1"/>
</dbReference>
<evidence type="ECO:0000313" key="2">
    <source>
        <dbReference type="EMBL" id="PIE83024.1"/>
    </source>
</evidence>
<reference evidence="2 3" key="1">
    <citation type="submission" date="2017-10" db="EMBL/GenBank/DDBJ databases">
        <title>Novel microbial diversity and functional potential in the marine mammal oral microbiome.</title>
        <authorList>
            <person name="Dudek N.K."/>
            <person name="Sun C.L."/>
            <person name="Burstein D."/>
            <person name="Kantor R.S."/>
            <person name="Aliaga Goltsman D.S."/>
            <person name="Bik E.M."/>
            <person name="Thomas B.C."/>
            <person name="Banfield J.F."/>
            <person name="Relman D.A."/>
        </authorList>
    </citation>
    <scope>NUCLEOTIDE SEQUENCE [LARGE SCALE GENOMIC DNA]</scope>
    <source>
        <strain evidence="2">DOLJORAL78_50_517</strain>
    </source>
</reference>
<dbReference type="AlphaFoldDB" id="A0A2G6PEP6"/>
<organism evidence="2 3">
    <name type="scientific">Candidatus Contendibacter odensensis</name>
    <dbReference type="NCBI Taxonomy" id="1400860"/>
    <lineage>
        <taxon>Bacteria</taxon>
        <taxon>Pseudomonadati</taxon>
        <taxon>Pseudomonadota</taxon>
        <taxon>Gammaproteobacteria</taxon>
        <taxon>Candidatus Competibacteraceae</taxon>
        <taxon>Candidatus Contendibacter</taxon>
    </lineage>
</organism>
<dbReference type="Pfam" id="PF03872">
    <property type="entry name" value="RseA_N"/>
    <property type="match status" value="1"/>
</dbReference>